<evidence type="ECO:0000313" key="2">
    <source>
        <dbReference type="EMBL" id="KAL2538055.1"/>
    </source>
</evidence>
<name>A0ABD1VNV1_9LAMI</name>
<dbReference type="Proteomes" id="UP001604277">
    <property type="component" value="Unassembled WGS sequence"/>
</dbReference>
<protein>
    <submittedName>
        <fullName evidence="2">Uncharacterized protein</fullName>
    </submittedName>
</protein>
<gene>
    <name evidence="2" type="ORF">Fot_19446</name>
</gene>
<sequence length="107" mass="12107">MCDNKGHVVDRDDDLSLEQIGGQGLNDPVDYIAMVRYEPLPKKRGVDDEDNEYIEKVAYERVTVEKDDLEQQAVAHKTVEKQHVQKEGDVKQDGKKQSVVSLIATQP</sequence>
<feature type="compositionally biased region" description="Basic and acidic residues" evidence="1">
    <location>
        <begin position="79"/>
        <end position="96"/>
    </location>
</feature>
<organism evidence="2 3">
    <name type="scientific">Forsythia ovata</name>
    <dbReference type="NCBI Taxonomy" id="205694"/>
    <lineage>
        <taxon>Eukaryota</taxon>
        <taxon>Viridiplantae</taxon>
        <taxon>Streptophyta</taxon>
        <taxon>Embryophyta</taxon>
        <taxon>Tracheophyta</taxon>
        <taxon>Spermatophyta</taxon>
        <taxon>Magnoliopsida</taxon>
        <taxon>eudicotyledons</taxon>
        <taxon>Gunneridae</taxon>
        <taxon>Pentapetalae</taxon>
        <taxon>asterids</taxon>
        <taxon>lamiids</taxon>
        <taxon>Lamiales</taxon>
        <taxon>Oleaceae</taxon>
        <taxon>Forsythieae</taxon>
        <taxon>Forsythia</taxon>
    </lineage>
</organism>
<dbReference type="AlphaFoldDB" id="A0ABD1VNV1"/>
<evidence type="ECO:0000256" key="1">
    <source>
        <dbReference type="SAM" id="MobiDB-lite"/>
    </source>
</evidence>
<comment type="caution">
    <text evidence="2">The sequence shown here is derived from an EMBL/GenBank/DDBJ whole genome shotgun (WGS) entry which is preliminary data.</text>
</comment>
<keyword evidence="3" id="KW-1185">Reference proteome</keyword>
<feature type="compositionally biased region" description="Polar residues" evidence="1">
    <location>
        <begin position="98"/>
        <end position="107"/>
    </location>
</feature>
<feature type="region of interest" description="Disordered" evidence="1">
    <location>
        <begin position="79"/>
        <end position="107"/>
    </location>
</feature>
<evidence type="ECO:0000313" key="3">
    <source>
        <dbReference type="Proteomes" id="UP001604277"/>
    </source>
</evidence>
<reference evidence="3" key="1">
    <citation type="submission" date="2024-07" db="EMBL/GenBank/DDBJ databases">
        <title>Two chromosome-level genome assemblies of Korean endemic species Abeliophyllum distichum and Forsythia ovata (Oleaceae).</title>
        <authorList>
            <person name="Jang H."/>
        </authorList>
    </citation>
    <scope>NUCLEOTIDE SEQUENCE [LARGE SCALE GENOMIC DNA]</scope>
</reference>
<dbReference type="EMBL" id="JBFOLJ010000005">
    <property type="protein sequence ID" value="KAL2538055.1"/>
    <property type="molecule type" value="Genomic_DNA"/>
</dbReference>
<accession>A0ABD1VNV1</accession>
<proteinExistence type="predicted"/>